<dbReference type="Pfam" id="PF14496">
    <property type="entry name" value="NEL"/>
    <property type="match status" value="1"/>
</dbReference>
<evidence type="ECO:0000256" key="2">
    <source>
        <dbReference type="ARBA" id="ARBA00004192"/>
    </source>
</evidence>
<evidence type="ECO:0000256" key="5">
    <source>
        <dbReference type="ARBA" id="ARBA00012483"/>
    </source>
</evidence>
<dbReference type="GeneID" id="44979991"/>
<dbReference type="Gene3D" id="1.20.1270.130">
    <property type="entry name" value="Shigella T3SS effector IpaH domain"/>
    <property type="match status" value="1"/>
</dbReference>
<accession>A0A0K0H9P1</accession>
<comment type="similarity">
    <text evidence="4 14">Belongs to the LRR-containing bacterial E3 ligase family.</text>
</comment>
<proteinExistence type="inferred from homology"/>
<keyword evidence="8 14" id="KW-0808">Transferase</keyword>
<keyword evidence="9" id="KW-0677">Repeat</keyword>
<evidence type="ECO:0000259" key="15">
    <source>
        <dbReference type="PROSITE" id="PS52053"/>
    </source>
</evidence>
<dbReference type="GO" id="GO:0005576">
    <property type="term" value="C:extracellular region"/>
    <property type="evidence" value="ECO:0007669"/>
    <property type="project" value="UniProtKB-SubCell"/>
</dbReference>
<evidence type="ECO:0000256" key="13">
    <source>
        <dbReference type="ARBA" id="ARBA00023200"/>
    </source>
</evidence>
<evidence type="ECO:0000256" key="6">
    <source>
        <dbReference type="ARBA" id="ARBA00022525"/>
    </source>
</evidence>
<evidence type="ECO:0000313" key="17">
    <source>
        <dbReference type="Proteomes" id="UP000000289"/>
    </source>
</evidence>
<evidence type="ECO:0000256" key="9">
    <source>
        <dbReference type="ARBA" id="ARBA00022737"/>
    </source>
</evidence>
<evidence type="ECO:0000256" key="3">
    <source>
        <dbReference type="ARBA" id="ARBA00004613"/>
    </source>
</evidence>
<evidence type="ECO:0000256" key="8">
    <source>
        <dbReference type="ARBA" id="ARBA00022679"/>
    </source>
</evidence>
<dbReference type="PROSITE" id="PS52053">
    <property type="entry name" value="NEL"/>
    <property type="match status" value="1"/>
</dbReference>
<evidence type="ECO:0000256" key="11">
    <source>
        <dbReference type="ARBA" id="ARBA00022843"/>
    </source>
</evidence>
<organism evidence="16 17">
    <name type="scientific">Salmonella bongori (strain ATCC 43975 / DSM 13772 / NCTC 12419)</name>
    <dbReference type="NCBI Taxonomy" id="218493"/>
    <lineage>
        <taxon>Bacteria</taxon>
        <taxon>Pseudomonadati</taxon>
        <taxon>Pseudomonadota</taxon>
        <taxon>Gammaproteobacteria</taxon>
        <taxon>Enterobacterales</taxon>
        <taxon>Enterobacteriaceae</taxon>
        <taxon>Salmonella</taxon>
    </lineage>
</organism>
<evidence type="ECO:0000256" key="12">
    <source>
        <dbReference type="ARBA" id="ARBA00023026"/>
    </source>
</evidence>
<dbReference type="AlphaFoldDB" id="A0A0K0H9P1"/>
<dbReference type="Gene3D" id="1.20.58.360">
    <property type="entry name" value="Shigella T3SS effector IpaH defines"/>
    <property type="match status" value="1"/>
</dbReference>
<dbReference type="RefSeq" id="WP_000936836.1">
    <property type="nucleotide sequence ID" value="NC_015761.1"/>
</dbReference>
<reference evidence="16 17" key="1">
    <citation type="journal article" date="2011" name="PLoS Pathog.">
        <title>Salmonella bongori provides insights into the evolution of the Salmonellae.</title>
        <authorList>
            <person name="Fookes M."/>
            <person name="Schroeder G.N."/>
            <person name="Langridge G.C."/>
            <person name="Blondel C.J."/>
            <person name="Mammina C."/>
            <person name="Connor T.R."/>
            <person name="Seth-Smith H."/>
            <person name="Vernikos G.S."/>
            <person name="Robinson K.S."/>
            <person name="Sanders M."/>
            <person name="Petty N.K."/>
            <person name="Kingsley R.A."/>
            <person name="Baumler A.J."/>
            <person name="Nuccio S.P."/>
            <person name="Contreras I."/>
            <person name="Santiviago C.A."/>
            <person name="Maskell D."/>
            <person name="Barrow P."/>
            <person name="Humphrey T."/>
            <person name="Nastasi A."/>
            <person name="Roberts M."/>
            <person name="Frankel G."/>
            <person name="Parkhill J."/>
            <person name="Dougan G."/>
            <person name="Thomson N.R."/>
        </authorList>
    </citation>
    <scope>NUCLEOTIDE SEQUENCE [LARGE SCALE GENOMIC DNA]</scope>
    <source>
        <strain evidence="17">ATCC 43975 / DSM 13772 / NCTC 12419</strain>
    </source>
</reference>
<evidence type="ECO:0000256" key="14">
    <source>
        <dbReference type="PROSITE-ProRule" id="PRU01398"/>
    </source>
</evidence>
<dbReference type="InterPro" id="IPR029487">
    <property type="entry name" value="NEL_dom"/>
</dbReference>
<dbReference type="Gene3D" id="3.80.10.10">
    <property type="entry name" value="Ribonuclease Inhibitor"/>
    <property type="match status" value="1"/>
</dbReference>
<keyword evidence="12" id="KW-0843">Virulence</keyword>
<gene>
    <name evidence="16" type="primary">sboL</name>
    <name evidence="16" type="ordered locus">SBG_0969</name>
</gene>
<comment type="subcellular location">
    <subcellularLocation>
        <location evidence="2">Host cytoplasm</location>
    </subcellularLocation>
    <subcellularLocation>
        <location evidence="3">Secreted</location>
    </subcellularLocation>
</comment>
<evidence type="ECO:0000256" key="1">
    <source>
        <dbReference type="ARBA" id="ARBA00000900"/>
    </source>
</evidence>
<dbReference type="PANTHER" id="PTHR47114:SF2">
    <property type="entry name" value="OLIGODENDROCYTE-MYELIN GLYCOPROTEIN"/>
    <property type="match status" value="1"/>
</dbReference>
<dbReference type="EMBL" id="FR877557">
    <property type="protein sequence ID" value="CCC30067.1"/>
    <property type="molecule type" value="Genomic_DNA"/>
</dbReference>
<sequence length="586" mass="65499">MLPINPNSARLPTAASESSLAMGKDYPAIWQAWVKAAPEGSHELREMALKRLLVCLEKQESMLDLSELDLTSLPDLPPLITTLRVNDNHLSALPELPESLQILICSFNPLEQLPPLPHTLKALTCSACHLKKLPSLPDALEELSCSSNPLEALPGLPVSMKYLTCTNNDLKALPALPESLRTLICSDNPLSALPGLPGSLCSLTCSGCQLGTLPDLPESLTSLLCQRNQLREIPPLPVDLDELNYLENPLLQFPVLPPSLSTLNNSPYEGGATDTARPLTDSAADWFPLVERRDIRERFRTITHEANAGVFSEFLDRLRNRYSGPQYETFRYQVMGCLNRLAASSGLRERLFMCALGATARCDDRVSLSWNNMRVAEMAYTVEQHGAEHNLRKMVDLAREVFRMERLTEIASQKIAQIQRTHGHFSEDLEVLLGYQTVLRHTLHLTQVVPDMYFFSCSYLTAEDIDAAKIQVQTAENHHFLEWLSLWEPWQLLLKRLNPAAWDAAESEKNAFTVSDEFQIRIKTKLQMRGSPESASDEAIQKAGVEVMEEKMRELFIPCTLSTLEAKAQLPLLNPVWNLSGDQAGV</sequence>
<dbReference type="PANTHER" id="PTHR47114">
    <property type="match status" value="1"/>
</dbReference>
<keyword evidence="11 14" id="KW-0832">Ubl conjugation</keyword>
<dbReference type="KEGG" id="sbg:SBG_0969"/>
<comment type="PTM">
    <text evidence="14">Ubiquitinated in the presence of host E1 ubiquitin-activating enzyme, E2 ubiquitin-conjugating enzyme and ubiquitin.</text>
</comment>
<feature type="active site" description="Glycyl thioester intermediate" evidence="14">
    <location>
        <position position="362"/>
    </location>
</feature>
<keyword evidence="10 14" id="KW-0833">Ubl conjugation pathway</keyword>
<dbReference type="GO" id="GO:0016567">
    <property type="term" value="P:protein ubiquitination"/>
    <property type="evidence" value="ECO:0007669"/>
    <property type="project" value="InterPro"/>
</dbReference>
<dbReference type="EC" id="2.3.2.27" evidence="5"/>
<evidence type="ECO:0000256" key="4">
    <source>
        <dbReference type="ARBA" id="ARBA00009868"/>
    </source>
</evidence>
<dbReference type="GO" id="GO:0030430">
    <property type="term" value="C:host cell cytoplasm"/>
    <property type="evidence" value="ECO:0007669"/>
    <property type="project" value="UniProtKB-SubCell"/>
</dbReference>
<name>A0A0K0H9P1_SALBC</name>
<dbReference type="InterPro" id="IPR032675">
    <property type="entry name" value="LRR_dom_sf"/>
</dbReference>
<protein>
    <recommendedName>
        <fullName evidence="5">RING-type E3 ubiquitin transferase</fullName>
        <ecNumber evidence="5">2.3.2.27</ecNumber>
    </recommendedName>
</protein>
<dbReference type="InterPro" id="IPR051071">
    <property type="entry name" value="LRR-bact_E3_ubiq_ligases"/>
</dbReference>
<keyword evidence="13 14" id="KW-1035">Host cytoplasm</keyword>
<evidence type="ECO:0000256" key="7">
    <source>
        <dbReference type="ARBA" id="ARBA00022614"/>
    </source>
</evidence>
<dbReference type="eggNOG" id="COG4886">
    <property type="taxonomic scope" value="Bacteria"/>
</dbReference>
<evidence type="ECO:0000256" key="10">
    <source>
        <dbReference type="ARBA" id="ARBA00022786"/>
    </source>
</evidence>
<dbReference type="SUPFAM" id="SSF52058">
    <property type="entry name" value="L domain-like"/>
    <property type="match status" value="1"/>
</dbReference>
<dbReference type="SMART" id="SM00364">
    <property type="entry name" value="LRR_BAC"/>
    <property type="match status" value="9"/>
</dbReference>
<keyword evidence="6 14" id="KW-0964">Secreted</keyword>
<evidence type="ECO:0000313" key="16">
    <source>
        <dbReference type="EMBL" id="CCC30067.1"/>
    </source>
</evidence>
<dbReference type="Proteomes" id="UP000000289">
    <property type="component" value="Chromosome"/>
</dbReference>
<feature type="domain" description="NEL" evidence="15">
    <location>
        <begin position="278"/>
        <end position="571"/>
    </location>
</feature>
<comment type="catalytic activity">
    <reaction evidence="1">
        <text>S-ubiquitinyl-[E2 ubiquitin-conjugating enzyme]-L-cysteine + [acceptor protein]-L-lysine = [E2 ubiquitin-conjugating enzyme]-L-cysteine + N(6)-ubiquitinyl-[acceptor protein]-L-lysine.</text>
        <dbReference type="EC" id="2.3.2.27"/>
    </reaction>
</comment>
<keyword evidence="7" id="KW-0433">Leucine-rich repeat</keyword>
<dbReference type="GO" id="GO:0061630">
    <property type="term" value="F:ubiquitin protein ligase activity"/>
    <property type="evidence" value="ECO:0007669"/>
    <property type="project" value="UniProtKB-EC"/>
</dbReference>